<dbReference type="PANTHER" id="PTHR21717:SF78">
    <property type="entry name" value="TELOMERE REPEAT-BINDING PROTEIN 4-LIKE"/>
    <property type="match status" value="1"/>
</dbReference>
<keyword evidence="9" id="KW-1185">Reference proteome</keyword>
<dbReference type="SMART" id="SM00717">
    <property type="entry name" value="SANT"/>
    <property type="match status" value="1"/>
</dbReference>
<evidence type="ECO:0000256" key="4">
    <source>
        <dbReference type="SAM" id="MobiDB-lite"/>
    </source>
</evidence>
<evidence type="ECO:0000313" key="8">
    <source>
        <dbReference type="EMBL" id="GAA0154195.1"/>
    </source>
</evidence>
<proteinExistence type="predicted"/>
<dbReference type="InterPro" id="IPR057625">
    <property type="entry name" value="TPR1-6-like_ubiquitin"/>
</dbReference>
<dbReference type="Gene3D" id="1.10.246.220">
    <property type="match status" value="1"/>
</dbReference>
<feature type="domain" description="HTH myb-type" evidence="7">
    <location>
        <begin position="585"/>
        <end position="644"/>
    </location>
</feature>
<reference evidence="8 9" key="1">
    <citation type="submission" date="2024-01" db="EMBL/GenBank/DDBJ databases">
        <title>The complete chloroplast genome sequence of Lithospermum erythrorhizon: insights into the phylogenetic relationship among Boraginaceae species and the maternal lineages of purple gromwells.</title>
        <authorList>
            <person name="Okada T."/>
            <person name="Watanabe K."/>
        </authorList>
    </citation>
    <scope>NUCLEOTIDE SEQUENCE [LARGE SCALE GENOMIC DNA]</scope>
</reference>
<dbReference type="GO" id="GO:0005634">
    <property type="term" value="C:nucleus"/>
    <property type="evidence" value="ECO:0007669"/>
    <property type="project" value="UniProtKB-SubCell"/>
</dbReference>
<organism evidence="8 9">
    <name type="scientific">Lithospermum erythrorhizon</name>
    <name type="common">Purple gromwell</name>
    <name type="synonym">Lithospermum officinale var. erythrorhizon</name>
    <dbReference type="NCBI Taxonomy" id="34254"/>
    <lineage>
        <taxon>Eukaryota</taxon>
        <taxon>Viridiplantae</taxon>
        <taxon>Streptophyta</taxon>
        <taxon>Embryophyta</taxon>
        <taxon>Tracheophyta</taxon>
        <taxon>Spermatophyta</taxon>
        <taxon>Magnoliopsida</taxon>
        <taxon>eudicotyledons</taxon>
        <taxon>Gunneridae</taxon>
        <taxon>Pentapetalae</taxon>
        <taxon>asterids</taxon>
        <taxon>lamiids</taxon>
        <taxon>Boraginales</taxon>
        <taxon>Boraginaceae</taxon>
        <taxon>Boraginoideae</taxon>
        <taxon>Lithospermeae</taxon>
        <taxon>Lithospermum</taxon>
    </lineage>
</organism>
<dbReference type="PROSITE" id="PS50053">
    <property type="entry name" value="UBIQUITIN_2"/>
    <property type="match status" value="1"/>
</dbReference>
<dbReference type="InterPro" id="IPR031105">
    <property type="entry name" value="TRP_plant"/>
</dbReference>
<comment type="subcellular location">
    <subcellularLocation>
        <location evidence="1">Nucleus</location>
    </subcellularLocation>
</comment>
<dbReference type="SUPFAM" id="SSF54236">
    <property type="entry name" value="Ubiquitin-like"/>
    <property type="match status" value="1"/>
</dbReference>
<dbReference type="Pfam" id="PF23603">
    <property type="entry name" value="Ubiquitin_TPR1"/>
    <property type="match status" value="1"/>
</dbReference>
<dbReference type="InterPro" id="IPR000626">
    <property type="entry name" value="Ubiquitin-like_dom"/>
</dbReference>
<evidence type="ECO:0000256" key="3">
    <source>
        <dbReference type="ARBA" id="ARBA00023242"/>
    </source>
</evidence>
<name>A0AAV3PR52_LITER</name>
<gene>
    <name evidence="8" type="ORF">LIER_12249</name>
</gene>
<keyword evidence="2" id="KW-0238">DNA-binding</keyword>
<dbReference type="GO" id="GO:0042162">
    <property type="term" value="F:telomeric DNA binding"/>
    <property type="evidence" value="ECO:0007669"/>
    <property type="project" value="UniProtKB-ARBA"/>
</dbReference>
<evidence type="ECO:0000259" key="7">
    <source>
        <dbReference type="PROSITE" id="PS51294"/>
    </source>
</evidence>
<sequence length="698" mass="78614">MKEIPDYGFHGYQVPTVPKGPRSIRKRWPRKKSIEDSQICPFELLAAVAGKLLLESESSASSSAEGKDIFGIHKDGIKFEKLEEHKSYRSQWHDPGSCVESAFVPDSAIRALDSNSSLADIIHLGDESVLKHTSNTTDFDLSKDIDLDLKLEICTSNSTKRDLPDKLKGNFSNDGSLCDGQVKNGNRLVEDKSIHTGDFIAANTGSRDEHRTNYVNSNTVINSDRSVQFQLPLYRDPIPSASFVKQRNNVTLGTNRDDAENSFRFNKTKIKAFRPQTRFGYRRIRKMLTYKYWKEAPRLKDSELPDCPEEMKPFYRRRKGLHSQERCHREAPTKKRKVRDHNIVLACDYEARIKRTLNSPEKGVERDNNDSTTFLRRAVGPSASLGRVQKSMDTRVKLSIKSFKVPELYIEVPETATVGSLKRTVMEAVTTILGGGLDVGVVLEGKKVRDDNRTLQQAGISDSSNLETLGFTLEPSLNQQAPVSPKKPSAFVSPDANKKLTRSPITPNLELGLLVPGIPNDPPITKMEKRVEDKLELGCPLREKAEAFSDKAKKDSKALIPIPTMNVEPRAVVPLNQRPKCSELSQRRTRRPFSVTEAEALVEAVETLGTGRWRDIKMRAFDSASHRTYVDLKDKWKTLVHTACISPQQRRGEPVPQQLLDRVLCAHGYWSQHQSKQHGKHYVEALRITDGQVERVGA</sequence>
<dbReference type="InterPro" id="IPR017930">
    <property type="entry name" value="Myb_dom"/>
</dbReference>
<dbReference type="AlphaFoldDB" id="A0AAV3PR52"/>
<feature type="domain" description="Ubiquitin-like" evidence="5">
    <location>
        <begin position="396"/>
        <end position="467"/>
    </location>
</feature>
<evidence type="ECO:0000259" key="5">
    <source>
        <dbReference type="PROSITE" id="PS50053"/>
    </source>
</evidence>
<evidence type="ECO:0000256" key="2">
    <source>
        <dbReference type="ARBA" id="ARBA00023125"/>
    </source>
</evidence>
<dbReference type="CDD" id="cd11660">
    <property type="entry name" value="SANT_TRF"/>
    <property type="match status" value="1"/>
</dbReference>
<dbReference type="SUPFAM" id="SSF46689">
    <property type="entry name" value="Homeodomain-like"/>
    <property type="match status" value="1"/>
</dbReference>
<dbReference type="InterPro" id="IPR029071">
    <property type="entry name" value="Ubiquitin-like_domsf"/>
</dbReference>
<dbReference type="PANTHER" id="PTHR21717">
    <property type="entry name" value="TELOMERIC REPEAT BINDING PROTEIN"/>
    <property type="match status" value="1"/>
</dbReference>
<dbReference type="PROSITE" id="PS50090">
    <property type="entry name" value="MYB_LIKE"/>
    <property type="match status" value="1"/>
</dbReference>
<evidence type="ECO:0000256" key="1">
    <source>
        <dbReference type="ARBA" id="ARBA00004123"/>
    </source>
</evidence>
<protein>
    <submittedName>
        <fullName evidence="8">Uncharacterized protein</fullName>
    </submittedName>
</protein>
<feature type="domain" description="Myb-like" evidence="6">
    <location>
        <begin position="585"/>
        <end position="640"/>
    </location>
</feature>
<dbReference type="InterPro" id="IPR009057">
    <property type="entry name" value="Homeodomain-like_sf"/>
</dbReference>
<keyword evidence="3" id="KW-0539">Nucleus</keyword>
<evidence type="ECO:0000313" key="9">
    <source>
        <dbReference type="Proteomes" id="UP001454036"/>
    </source>
</evidence>
<dbReference type="EMBL" id="BAABME010002339">
    <property type="protein sequence ID" value="GAA0154195.1"/>
    <property type="molecule type" value="Genomic_DNA"/>
</dbReference>
<dbReference type="PROSITE" id="PS51294">
    <property type="entry name" value="HTH_MYB"/>
    <property type="match status" value="1"/>
</dbReference>
<feature type="region of interest" description="Disordered" evidence="4">
    <location>
        <begin position="478"/>
        <end position="503"/>
    </location>
</feature>
<evidence type="ECO:0000259" key="6">
    <source>
        <dbReference type="PROSITE" id="PS50090"/>
    </source>
</evidence>
<accession>A0AAV3PR52</accession>
<dbReference type="InterPro" id="IPR001005">
    <property type="entry name" value="SANT/Myb"/>
</dbReference>
<dbReference type="Pfam" id="PF00249">
    <property type="entry name" value="Myb_DNA-binding"/>
    <property type="match status" value="1"/>
</dbReference>
<dbReference type="Proteomes" id="UP001454036">
    <property type="component" value="Unassembled WGS sequence"/>
</dbReference>
<comment type="caution">
    <text evidence="8">The sequence shown here is derived from an EMBL/GenBank/DDBJ whole genome shotgun (WGS) entry which is preliminary data.</text>
</comment>